<dbReference type="STRING" id="1348612.A0A397JKM4"/>
<dbReference type="SMART" id="SM00671">
    <property type="entry name" value="SEL1"/>
    <property type="match status" value="2"/>
</dbReference>
<dbReference type="InterPro" id="IPR052945">
    <property type="entry name" value="Mitotic_Regulator"/>
</dbReference>
<dbReference type="AlphaFoldDB" id="A0A397JKM4"/>
<dbReference type="InterPro" id="IPR006597">
    <property type="entry name" value="Sel1-like"/>
</dbReference>
<evidence type="ECO:0000313" key="2">
    <source>
        <dbReference type="Proteomes" id="UP000266861"/>
    </source>
</evidence>
<name>A0A397JKM4_9GLOM</name>
<evidence type="ECO:0000313" key="1">
    <source>
        <dbReference type="EMBL" id="RHZ86526.1"/>
    </source>
</evidence>
<dbReference type="Proteomes" id="UP000266861">
    <property type="component" value="Unassembled WGS sequence"/>
</dbReference>
<dbReference type="Pfam" id="PF08238">
    <property type="entry name" value="Sel1"/>
    <property type="match status" value="2"/>
</dbReference>
<proteinExistence type="predicted"/>
<comment type="caution">
    <text evidence="1">The sequence shown here is derived from an EMBL/GenBank/DDBJ whole genome shotgun (WGS) entry which is preliminary data.</text>
</comment>
<reference evidence="1 2" key="1">
    <citation type="submission" date="2018-08" db="EMBL/GenBank/DDBJ databases">
        <title>Genome and evolution of the arbuscular mycorrhizal fungus Diversispora epigaea (formerly Glomus versiforme) and its bacterial endosymbionts.</title>
        <authorList>
            <person name="Sun X."/>
            <person name="Fei Z."/>
            <person name="Harrison M."/>
        </authorList>
    </citation>
    <scope>NUCLEOTIDE SEQUENCE [LARGE SCALE GENOMIC DNA]</scope>
    <source>
        <strain evidence="1 2">IT104</strain>
    </source>
</reference>
<dbReference type="OrthoDB" id="2384430at2759"/>
<dbReference type="PANTHER" id="PTHR43628:SF1">
    <property type="entry name" value="CHITIN SYNTHASE REGULATORY FACTOR 2-RELATED"/>
    <property type="match status" value="1"/>
</dbReference>
<dbReference type="SUPFAM" id="SSF81901">
    <property type="entry name" value="HCP-like"/>
    <property type="match status" value="1"/>
</dbReference>
<organism evidence="1 2">
    <name type="scientific">Diversispora epigaea</name>
    <dbReference type="NCBI Taxonomy" id="1348612"/>
    <lineage>
        <taxon>Eukaryota</taxon>
        <taxon>Fungi</taxon>
        <taxon>Fungi incertae sedis</taxon>
        <taxon>Mucoromycota</taxon>
        <taxon>Glomeromycotina</taxon>
        <taxon>Glomeromycetes</taxon>
        <taxon>Diversisporales</taxon>
        <taxon>Diversisporaceae</taxon>
        <taxon>Diversispora</taxon>
    </lineage>
</organism>
<dbReference type="Gene3D" id="1.25.40.10">
    <property type="entry name" value="Tetratricopeptide repeat domain"/>
    <property type="match status" value="1"/>
</dbReference>
<accession>A0A397JKM4</accession>
<dbReference type="EMBL" id="PQFF01000047">
    <property type="protein sequence ID" value="RHZ86526.1"/>
    <property type="molecule type" value="Genomic_DNA"/>
</dbReference>
<dbReference type="PANTHER" id="PTHR43628">
    <property type="entry name" value="ACTIVATOR OF C KINASE PROTEIN 1-RELATED"/>
    <property type="match status" value="1"/>
</dbReference>
<dbReference type="InterPro" id="IPR011990">
    <property type="entry name" value="TPR-like_helical_dom_sf"/>
</dbReference>
<keyword evidence="2" id="KW-1185">Reference proteome</keyword>
<gene>
    <name evidence="1" type="ORF">Glove_50g93</name>
</gene>
<sequence>MKRKYFSEGNTDGQNKLGYCYLLGIGTTKEDRKAFRWYIKSAEGGNSGGQYSLANYYFYGIDTTKDEKKAVRWYLKSS</sequence>
<protein>
    <submittedName>
        <fullName evidence="1">Uncharacterized protein</fullName>
    </submittedName>
</protein>